<comment type="caution">
    <text evidence="1">The sequence shown here is derived from an EMBL/GenBank/DDBJ whole genome shotgun (WGS) entry which is preliminary data.</text>
</comment>
<reference evidence="1" key="1">
    <citation type="submission" date="2019-08" db="EMBL/GenBank/DDBJ databases">
        <title>The improved chromosome-level genome for the pearl oyster Pinctada fucata martensii using PacBio sequencing and Hi-C.</title>
        <authorList>
            <person name="Zheng Z."/>
        </authorList>
    </citation>
    <scope>NUCLEOTIDE SEQUENCE</scope>
    <source>
        <strain evidence="1">ZZ-2019</strain>
        <tissue evidence="1">Adductor muscle</tissue>
    </source>
</reference>
<keyword evidence="2" id="KW-1185">Reference proteome</keyword>
<protein>
    <submittedName>
        <fullName evidence="1">Uncharacterized protein</fullName>
    </submittedName>
</protein>
<dbReference type="AlphaFoldDB" id="A0AA88XRS8"/>
<evidence type="ECO:0000313" key="1">
    <source>
        <dbReference type="EMBL" id="KAK3091157.1"/>
    </source>
</evidence>
<dbReference type="EMBL" id="VSWD01000010">
    <property type="protein sequence ID" value="KAK3091157.1"/>
    <property type="molecule type" value="Genomic_DNA"/>
</dbReference>
<evidence type="ECO:0000313" key="2">
    <source>
        <dbReference type="Proteomes" id="UP001186944"/>
    </source>
</evidence>
<proteinExistence type="predicted"/>
<gene>
    <name evidence="1" type="ORF">FSP39_017576</name>
</gene>
<accession>A0AA88XRS8</accession>
<dbReference type="Gene3D" id="2.60.120.260">
    <property type="entry name" value="Galactose-binding domain-like"/>
    <property type="match status" value="1"/>
</dbReference>
<name>A0AA88XRS8_PINIB</name>
<organism evidence="1 2">
    <name type="scientific">Pinctada imbricata</name>
    <name type="common">Atlantic pearl-oyster</name>
    <name type="synonym">Pinctada martensii</name>
    <dbReference type="NCBI Taxonomy" id="66713"/>
    <lineage>
        <taxon>Eukaryota</taxon>
        <taxon>Metazoa</taxon>
        <taxon>Spiralia</taxon>
        <taxon>Lophotrochozoa</taxon>
        <taxon>Mollusca</taxon>
        <taxon>Bivalvia</taxon>
        <taxon>Autobranchia</taxon>
        <taxon>Pteriomorphia</taxon>
        <taxon>Pterioida</taxon>
        <taxon>Pterioidea</taxon>
        <taxon>Pteriidae</taxon>
        <taxon>Pinctada</taxon>
    </lineage>
</organism>
<dbReference type="Proteomes" id="UP001186944">
    <property type="component" value="Unassembled WGS sequence"/>
</dbReference>
<sequence>MSDDGPRRLAGFSIYTSKDKKEGNWTNEELCFHDKTGQSHIAQERKINCKKSIEGRYVVIYNKRPVDGGIRDASENAILELCEVDVPVDDVKLSDRQHFCGVGGGVIQRIVGVSVGTDCAPFLADVFLYSYGAGFIRSLVFAGGGGAWLLTLTSLADAWAVCCPSVVRGSRIASTVSVLRILGSGAAGTGGSASCLDVVLSCGTGSRMGASLCGRHDDFGFGIAGFPFLSGGIPSSPACGVFVSQLIRYDRAGTGYTDLVLGAGRLSDRLLGQGCVCGRLASSLGRFCGGGCGELVVHCGVPLSGMVDGVLTWAVWAIQPEIVLYVFRNGNNRM</sequence>